<dbReference type="AlphaFoldDB" id="A0A1M6MK16"/>
<dbReference type="Proteomes" id="UP000243547">
    <property type="component" value="Unassembled WGS sequence"/>
</dbReference>
<dbReference type="InterPro" id="IPR017438">
    <property type="entry name" value="ATP-NAD_kinase_N"/>
</dbReference>
<keyword evidence="10" id="KW-0443">Lipid metabolism</keyword>
<evidence type="ECO:0000256" key="9">
    <source>
        <dbReference type="ARBA" id="ARBA00022842"/>
    </source>
</evidence>
<evidence type="ECO:0000313" key="15">
    <source>
        <dbReference type="Proteomes" id="UP000243547"/>
    </source>
</evidence>
<evidence type="ECO:0000256" key="7">
    <source>
        <dbReference type="ARBA" id="ARBA00022777"/>
    </source>
</evidence>
<dbReference type="EMBL" id="FRAI01000007">
    <property type="protein sequence ID" value="SHJ83808.1"/>
    <property type="molecule type" value="Genomic_DNA"/>
</dbReference>
<dbReference type="Gene3D" id="2.60.200.40">
    <property type="match status" value="1"/>
</dbReference>
<gene>
    <name evidence="14" type="ORF">SAMN02745227_00813</name>
</gene>
<name>A0A1M6MK16_9FIRM</name>
<dbReference type="InterPro" id="IPR005218">
    <property type="entry name" value="Diacylglycerol/lipid_kinase"/>
</dbReference>
<sequence length="298" mass="33274">MYCEGDCLGMKKLLLLYNPISGKGSFKNRLDYAINKFQENDYIVTPFRLNGERELFKKIDVKEYDSIAAAGGDGTLNSVVNDMVNNDIDIPLGIIPVGTSNDFAKHLGIMGTLDKILHRIIKGQIKTVDIGQINGWGSFINVVSLGNLPSVAHKTNPSFKNNLGKLAYYINVLGQYPVFQPFNIHLKTKDREFNEEALLFFVLNSPCAGGFKSLAPQAKVDDGKFDVLVIKNCKLIEKLSLFVKVLKGEHHDDQCVLYFQTDYLTVNSEGLVETDVDGEEGPKLPMEIKCQKKLKIFC</sequence>
<keyword evidence="12" id="KW-1208">Phospholipid metabolism</keyword>
<keyword evidence="15" id="KW-1185">Reference proteome</keyword>
<comment type="cofactor">
    <cofactor evidence="1">
        <name>Mg(2+)</name>
        <dbReference type="ChEBI" id="CHEBI:18420"/>
    </cofactor>
</comment>
<keyword evidence="5" id="KW-0479">Metal-binding</keyword>
<dbReference type="GO" id="GO:0004143">
    <property type="term" value="F:ATP-dependent diacylglycerol kinase activity"/>
    <property type="evidence" value="ECO:0007669"/>
    <property type="project" value="TreeGrafter"/>
</dbReference>
<keyword evidence="6" id="KW-0547">Nucleotide-binding</keyword>
<keyword evidence="11" id="KW-0594">Phospholipid biosynthesis</keyword>
<dbReference type="NCBIfam" id="TIGR00147">
    <property type="entry name" value="YegS/Rv2252/BmrU family lipid kinase"/>
    <property type="match status" value="1"/>
</dbReference>
<evidence type="ECO:0000256" key="3">
    <source>
        <dbReference type="ARBA" id="ARBA00022516"/>
    </source>
</evidence>
<evidence type="ECO:0000256" key="5">
    <source>
        <dbReference type="ARBA" id="ARBA00022723"/>
    </source>
</evidence>
<evidence type="ECO:0000256" key="12">
    <source>
        <dbReference type="ARBA" id="ARBA00023264"/>
    </source>
</evidence>
<keyword evidence="9" id="KW-0460">Magnesium</keyword>
<evidence type="ECO:0000313" key="14">
    <source>
        <dbReference type="EMBL" id="SHJ83808.1"/>
    </source>
</evidence>
<comment type="similarity">
    <text evidence="2">Belongs to the diacylglycerol/lipid kinase family.</text>
</comment>
<organism evidence="14 15">
    <name type="scientific">Anaerobranca californiensis DSM 14826</name>
    <dbReference type="NCBI Taxonomy" id="1120989"/>
    <lineage>
        <taxon>Bacteria</taxon>
        <taxon>Bacillati</taxon>
        <taxon>Bacillota</taxon>
        <taxon>Clostridia</taxon>
        <taxon>Eubacteriales</taxon>
        <taxon>Proteinivoracaceae</taxon>
        <taxon>Anaerobranca</taxon>
    </lineage>
</organism>
<dbReference type="PANTHER" id="PTHR12358:SF106">
    <property type="entry name" value="LIPID KINASE YEGS"/>
    <property type="match status" value="1"/>
</dbReference>
<keyword evidence="3" id="KW-0444">Lipid biosynthesis</keyword>
<protein>
    <submittedName>
        <fullName evidence="14">Lipid kinase, YegS/Rv2252/BmrU family</fullName>
    </submittedName>
</protein>
<reference evidence="15" key="1">
    <citation type="submission" date="2016-11" db="EMBL/GenBank/DDBJ databases">
        <authorList>
            <person name="Varghese N."/>
            <person name="Submissions S."/>
        </authorList>
    </citation>
    <scope>NUCLEOTIDE SEQUENCE [LARGE SCALE GENOMIC DNA]</scope>
    <source>
        <strain evidence="15">DSM 14826</strain>
    </source>
</reference>
<dbReference type="STRING" id="1120989.SAMN02745227_00813"/>
<dbReference type="PANTHER" id="PTHR12358">
    <property type="entry name" value="SPHINGOSINE KINASE"/>
    <property type="match status" value="1"/>
</dbReference>
<keyword evidence="4" id="KW-0808">Transferase</keyword>
<proteinExistence type="inferred from homology"/>
<keyword evidence="8" id="KW-0067">ATP-binding</keyword>
<dbReference type="Pfam" id="PF00781">
    <property type="entry name" value="DAGK_cat"/>
    <property type="match status" value="1"/>
</dbReference>
<evidence type="ECO:0000256" key="1">
    <source>
        <dbReference type="ARBA" id="ARBA00001946"/>
    </source>
</evidence>
<dbReference type="InterPro" id="IPR001206">
    <property type="entry name" value="Diacylglycerol_kinase_cat_dom"/>
</dbReference>
<dbReference type="PROSITE" id="PS50146">
    <property type="entry name" value="DAGK"/>
    <property type="match status" value="1"/>
</dbReference>
<evidence type="ECO:0000256" key="4">
    <source>
        <dbReference type="ARBA" id="ARBA00022679"/>
    </source>
</evidence>
<feature type="domain" description="DAGKc" evidence="13">
    <location>
        <begin position="8"/>
        <end position="137"/>
    </location>
</feature>
<dbReference type="GO" id="GO:0046872">
    <property type="term" value="F:metal ion binding"/>
    <property type="evidence" value="ECO:0007669"/>
    <property type="project" value="UniProtKB-KW"/>
</dbReference>
<accession>A0A1M6MK16</accession>
<dbReference type="InterPro" id="IPR016064">
    <property type="entry name" value="NAD/diacylglycerol_kinase_sf"/>
</dbReference>
<evidence type="ECO:0000256" key="6">
    <source>
        <dbReference type="ARBA" id="ARBA00022741"/>
    </source>
</evidence>
<evidence type="ECO:0000256" key="2">
    <source>
        <dbReference type="ARBA" id="ARBA00005983"/>
    </source>
</evidence>
<dbReference type="GO" id="GO:0005524">
    <property type="term" value="F:ATP binding"/>
    <property type="evidence" value="ECO:0007669"/>
    <property type="project" value="UniProtKB-KW"/>
</dbReference>
<dbReference type="GO" id="GO:0005886">
    <property type="term" value="C:plasma membrane"/>
    <property type="evidence" value="ECO:0007669"/>
    <property type="project" value="TreeGrafter"/>
</dbReference>
<keyword evidence="7 14" id="KW-0418">Kinase</keyword>
<dbReference type="Gene3D" id="3.40.50.10330">
    <property type="entry name" value="Probable inorganic polyphosphate/atp-NAD kinase, domain 1"/>
    <property type="match status" value="1"/>
</dbReference>
<evidence type="ECO:0000256" key="8">
    <source>
        <dbReference type="ARBA" id="ARBA00022840"/>
    </source>
</evidence>
<dbReference type="SMART" id="SM00046">
    <property type="entry name" value="DAGKc"/>
    <property type="match status" value="1"/>
</dbReference>
<dbReference type="InterPro" id="IPR045540">
    <property type="entry name" value="YegS/DAGK_C"/>
</dbReference>
<dbReference type="Pfam" id="PF19279">
    <property type="entry name" value="YegS_C"/>
    <property type="match status" value="1"/>
</dbReference>
<dbReference type="InterPro" id="IPR050187">
    <property type="entry name" value="Lipid_Phosphate_FormReg"/>
</dbReference>
<dbReference type="SUPFAM" id="SSF111331">
    <property type="entry name" value="NAD kinase/diacylglycerol kinase-like"/>
    <property type="match status" value="1"/>
</dbReference>
<evidence type="ECO:0000256" key="11">
    <source>
        <dbReference type="ARBA" id="ARBA00023209"/>
    </source>
</evidence>
<evidence type="ECO:0000256" key="10">
    <source>
        <dbReference type="ARBA" id="ARBA00023098"/>
    </source>
</evidence>
<dbReference type="GO" id="GO:0008654">
    <property type="term" value="P:phospholipid biosynthetic process"/>
    <property type="evidence" value="ECO:0007669"/>
    <property type="project" value="UniProtKB-KW"/>
</dbReference>
<evidence type="ECO:0000259" key="13">
    <source>
        <dbReference type="PROSITE" id="PS50146"/>
    </source>
</evidence>